<dbReference type="GO" id="GO:0008446">
    <property type="term" value="F:GDP-mannose 4,6-dehydratase activity"/>
    <property type="evidence" value="ECO:0007669"/>
    <property type="project" value="UniProtKB-EC"/>
</dbReference>
<accession>A0A1H2JXQ3</accession>
<evidence type="ECO:0000256" key="4">
    <source>
        <dbReference type="ARBA" id="ARBA00023239"/>
    </source>
</evidence>
<dbReference type="Gene3D" id="3.90.25.10">
    <property type="entry name" value="UDP-galactose 4-epimerase, domain 1"/>
    <property type="match status" value="1"/>
</dbReference>
<evidence type="ECO:0000259" key="5">
    <source>
        <dbReference type="Pfam" id="PF16363"/>
    </source>
</evidence>
<dbReference type="GO" id="GO:0042351">
    <property type="term" value="P:'de novo' GDP-L-fucose biosynthetic process"/>
    <property type="evidence" value="ECO:0007669"/>
    <property type="project" value="TreeGrafter"/>
</dbReference>
<dbReference type="PANTHER" id="PTHR43715:SF1">
    <property type="entry name" value="GDP-MANNOSE 4,6 DEHYDRATASE"/>
    <property type="match status" value="1"/>
</dbReference>
<dbReference type="SUPFAM" id="SSF51735">
    <property type="entry name" value="NAD(P)-binding Rossmann-fold domains"/>
    <property type="match status" value="1"/>
</dbReference>
<dbReference type="InterPro" id="IPR006368">
    <property type="entry name" value="GDP_Man_deHydtase"/>
</dbReference>
<dbReference type="OrthoDB" id="9779041at2"/>
<sequence length="329" mass="34705">MTPPRALVTGANGQDGHLLIEELVTRGWDVIALVRPGRAVGRASGGNVVMSPVDLADPESTRRVITDHAPDHIFHLGAVSSVSESWHDPLTTARVTAMSTVAILEAASALDDLGQRVHVVNASSAEIFAGSTTTPQDETTPIAPASPYGAAKAYGHTMAGVARSKGLEVANAILYPHESPLRSTRFVTRKITAGVAAIAAGSTEPLVLGNLDARRDWGWAGDHVSAMITLAENRANDDYVIATGESHSVGEFVATAFEVAGISSWEHLVTTDPSFVRPADGVDLVGDPRKIGDEFGWRPTTRFAEVVEAMVRHDLALVGADESRRAAIA</sequence>
<dbReference type="RefSeq" id="WP_074851164.1">
    <property type="nucleotide sequence ID" value="NZ_FNLM01000034.1"/>
</dbReference>
<organism evidence="6 7">
    <name type="scientific">Gordonia westfalica</name>
    <dbReference type="NCBI Taxonomy" id="158898"/>
    <lineage>
        <taxon>Bacteria</taxon>
        <taxon>Bacillati</taxon>
        <taxon>Actinomycetota</taxon>
        <taxon>Actinomycetes</taxon>
        <taxon>Mycobacteriales</taxon>
        <taxon>Gordoniaceae</taxon>
        <taxon>Gordonia</taxon>
    </lineage>
</organism>
<reference evidence="6 7" key="1">
    <citation type="submission" date="2016-10" db="EMBL/GenBank/DDBJ databases">
        <authorList>
            <person name="de Groot N.N."/>
        </authorList>
    </citation>
    <scope>NUCLEOTIDE SEQUENCE [LARGE SCALE GENOMIC DNA]</scope>
    <source>
        <strain evidence="6 7">DSM 44215</strain>
    </source>
</reference>
<evidence type="ECO:0000313" key="7">
    <source>
        <dbReference type="Proteomes" id="UP000183180"/>
    </source>
</evidence>
<evidence type="ECO:0000256" key="1">
    <source>
        <dbReference type="ARBA" id="ARBA00001937"/>
    </source>
</evidence>
<dbReference type="Gene3D" id="3.40.50.720">
    <property type="entry name" value="NAD(P)-binding Rossmann-like Domain"/>
    <property type="match status" value="1"/>
</dbReference>
<protein>
    <recommendedName>
        <fullName evidence="3">GDP-mannose 4,6-dehydratase</fullName>
        <ecNumber evidence="3">4.2.1.47</ecNumber>
    </recommendedName>
</protein>
<dbReference type="EC" id="4.2.1.47" evidence="3"/>
<gene>
    <name evidence="6" type="ORF">SAMN04488548_1342628</name>
</gene>
<evidence type="ECO:0000256" key="3">
    <source>
        <dbReference type="ARBA" id="ARBA00011989"/>
    </source>
</evidence>
<proteinExistence type="inferred from homology"/>
<dbReference type="STRING" id="158898.SAMN04488548_1342628"/>
<dbReference type="Pfam" id="PF16363">
    <property type="entry name" value="GDP_Man_Dehyd"/>
    <property type="match status" value="1"/>
</dbReference>
<dbReference type="InterPro" id="IPR016040">
    <property type="entry name" value="NAD(P)-bd_dom"/>
</dbReference>
<dbReference type="CDD" id="cd05260">
    <property type="entry name" value="GDP_MD_SDR_e"/>
    <property type="match status" value="1"/>
</dbReference>
<evidence type="ECO:0000313" key="6">
    <source>
        <dbReference type="EMBL" id="SDU61200.1"/>
    </source>
</evidence>
<comment type="similarity">
    <text evidence="2">Belongs to the NAD(P)-dependent epimerase/dehydratase family. GDP-mannose 4,6-dehydratase subfamily.</text>
</comment>
<dbReference type="InterPro" id="IPR036291">
    <property type="entry name" value="NAD(P)-bd_dom_sf"/>
</dbReference>
<dbReference type="EMBL" id="FNLM01000034">
    <property type="protein sequence ID" value="SDU61200.1"/>
    <property type="molecule type" value="Genomic_DNA"/>
</dbReference>
<feature type="domain" description="NAD(P)-binding" evidence="5">
    <location>
        <begin position="7"/>
        <end position="310"/>
    </location>
</feature>
<evidence type="ECO:0000256" key="2">
    <source>
        <dbReference type="ARBA" id="ARBA00009263"/>
    </source>
</evidence>
<comment type="cofactor">
    <cofactor evidence="1">
        <name>NADP(+)</name>
        <dbReference type="ChEBI" id="CHEBI:58349"/>
    </cofactor>
</comment>
<keyword evidence="4" id="KW-0456">Lyase</keyword>
<dbReference type="Proteomes" id="UP000183180">
    <property type="component" value="Unassembled WGS sequence"/>
</dbReference>
<name>A0A1H2JXQ3_9ACTN</name>
<dbReference type="AlphaFoldDB" id="A0A1H2JXQ3"/>
<dbReference type="PANTHER" id="PTHR43715">
    <property type="entry name" value="GDP-MANNOSE 4,6-DEHYDRATASE"/>
    <property type="match status" value="1"/>
</dbReference>